<organism evidence="1">
    <name type="scientific">Magallana gigas</name>
    <name type="common">Pacific oyster</name>
    <name type="synonym">Crassostrea gigas</name>
    <dbReference type="NCBI Taxonomy" id="29159"/>
    <lineage>
        <taxon>Eukaryota</taxon>
        <taxon>Metazoa</taxon>
        <taxon>Spiralia</taxon>
        <taxon>Lophotrochozoa</taxon>
        <taxon>Mollusca</taxon>
        <taxon>Bivalvia</taxon>
        <taxon>Autobranchia</taxon>
        <taxon>Pteriomorphia</taxon>
        <taxon>Ostreida</taxon>
        <taxon>Ostreoidea</taxon>
        <taxon>Ostreidae</taxon>
        <taxon>Magallana</taxon>
    </lineage>
</organism>
<dbReference type="InterPro" id="IPR032710">
    <property type="entry name" value="NTF2-like_dom_sf"/>
</dbReference>
<reference evidence="1" key="1">
    <citation type="journal article" date="2012" name="Nature">
        <title>The oyster genome reveals stress adaptation and complexity of shell formation.</title>
        <authorList>
            <person name="Zhang G."/>
            <person name="Fang X."/>
            <person name="Guo X."/>
            <person name="Li L."/>
            <person name="Luo R."/>
            <person name="Xu F."/>
            <person name="Yang P."/>
            <person name="Zhang L."/>
            <person name="Wang X."/>
            <person name="Qi H."/>
            <person name="Xiong Z."/>
            <person name="Que H."/>
            <person name="Xie Y."/>
            <person name="Holland P.W."/>
            <person name="Paps J."/>
            <person name="Zhu Y."/>
            <person name="Wu F."/>
            <person name="Chen Y."/>
            <person name="Wang J."/>
            <person name="Peng C."/>
            <person name="Meng J."/>
            <person name="Yang L."/>
            <person name="Liu J."/>
            <person name="Wen B."/>
            <person name="Zhang N."/>
            <person name="Huang Z."/>
            <person name="Zhu Q."/>
            <person name="Feng Y."/>
            <person name="Mount A."/>
            <person name="Hedgecock D."/>
            <person name="Xu Z."/>
            <person name="Liu Y."/>
            <person name="Domazet-Loso T."/>
            <person name="Du Y."/>
            <person name="Sun X."/>
            <person name="Zhang S."/>
            <person name="Liu B."/>
            <person name="Cheng P."/>
            <person name="Jiang X."/>
            <person name="Li J."/>
            <person name="Fan D."/>
            <person name="Wang W."/>
            <person name="Fu W."/>
            <person name="Wang T."/>
            <person name="Wang B."/>
            <person name="Zhang J."/>
            <person name="Peng Z."/>
            <person name="Li Y."/>
            <person name="Li N."/>
            <person name="Wang J."/>
            <person name="Chen M."/>
            <person name="He Y."/>
            <person name="Tan F."/>
            <person name="Song X."/>
            <person name="Zheng Q."/>
            <person name="Huang R."/>
            <person name="Yang H."/>
            <person name="Du X."/>
            <person name="Chen L."/>
            <person name="Yang M."/>
            <person name="Gaffney P.M."/>
            <person name="Wang S."/>
            <person name="Luo L."/>
            <person name="She Z."/>
            <person name="Ming Y."/>
            <person name="Huang W."/>
            <person name="Zhang S."/>
            <person name="Huang B."/>
            <person name="Zhang Y."/>
            <person name="Qu T."/>
            <person name="Ni P."/>
            <person name="Miao G."/>
            <person name="Wang J."/>
            <person name="Wang Q."/>
            <person name="Steinberg C.E."/>
            <person name="Wang H."/>
            <person name="Li N."/>
            <person name="Qian L."/>
            <person name="Zhang G."/>
            <person name="Li Y."/>
            <person name="Yang H."/>
            <person name="Liu X."/>
            <person name="Wang J."/>
            <person name="Yin Y."/>
            <person name="Wang J."/>
        </authorList>
    </citation>
    <scope>NUCLEOTIDE SEQUENCE [LARGE SCALE GENOMIC DNA]</scope>
    <source>
        <strain evidence="1">05x7-T-G4-1.051#20</strain>
    </source>
</reference>
<protein>
    <submittedName>
        <fullName evidence="1">Mitochondrial import inner membrane translocase subunit TIM44</fullName>
    </submittedName>
</protein>
<accession>K1PLB0</accession>
<name>K1PLB0_MAGGI</name>
<sequence length="313" mass="36025">MSTLAHAAGVVCRKNCVLQLTKCQRCIVPHRQKHIWGNIQYRGLSEPLFKTPQLHAKQVQEDLKKNKEIKENLKKFRDERKKLEEADALLKAREKFKKVQEETKKSSTVFQKTFEDVKEKVSETVEEVSKSEFGKKGKEFTEELGKTAGKARETLSSAGESLSKSQPMKKVAEGVKTVSEELDELAFSRNKIYKAPEKLMKRTELRTIMKEEKEIKVDDETKGVTVHKDSKFYQSWQNFKENNAYLNSTVLTPSTLSETLTEINKYDPSFTPEGFAAFCENVVVPNILEEKVGGQKTGFKKVRKFRHVFLYIF</sequence>
<dbReference type="InParanoid" id="K1PLB0"/>
<dbReference type="SUPFAM" id="SSF54427">
    <property type="entry name" value="NTF2-like"/>
    <property type="match status" value="1"/>
</dbReference>
<dbReference type="EMBL" id="JH823175">
    <property type="protein sequence ID" value="EKC17235.1"/>
    <property type="molecule type" value="Genomic_DNA"/>
</dbReference>
<dbReference type="GO" id="GO:0051087">
    <property type="term" value="F:protein-folding chaperone binding"/>
    <property type="evidence" value="ECO:0007669"/>
    <property type="project" value="TreeGrafter"/>
</dbReference>
<dbReference type="GO" id="GO:0030150">
    <property type="term" value="P:protein import into mitochondrial matrix"/>
    <property type="evidence" value="ECO:0007669"/>
    <property type="project" value="TreeGrafter"/>
</dbReference>
<gene>
    <name evidence="1" type="ORF">CGI_10001507</name>
</gene>
<evidence type="ECO:0000313" key="1">
    <source>
        <dbReference type="EMBL" id="EKC17235.1"/>
    </source>
</evidence>
<dbReference type="PANTHER" id="PTHR10721">
    <property type="entry name" value="MITOCHONDRIAL IMPORT INNER MEMBRANE TRANSLOCASE SUBUNIT TIM44"/>
    <property type="match status" value="1"/>
</dbReference>
<dbReference type="Gene3D" id="3.10.450.240">
    <property type="match status" value="1"/>
</dbReference>
<proteinExistence type="predicted"/>
<dbReference type="InterPro" id="IPR039544">
    <property type="entry name" value="Tim44-like"/>
</dbReference>
<dbReference type="AlphaFoldDB" id="K1PLB0"/>
<dbReference type="GO" id="GO:0005743">
    <property type="term" value="C:mitochondrial inner membrane"/>
    <property type="evidence" value="ECO:0007669"/>
    <property type="project" value="TreeGrafter"/>
</dbReference>
<dbReference type="PANTHER" id="PTHR10721:SF1">
    <property type="entry name" value="MITOCHONDRIAL IMPORT INNER MEMBRANE TRANSLOCASE SUBUNIT TIM44"/>
    <property type="match status" value="1"/>
</dbReference>
<dbReference type="HOGENOM" id="CLU_889195_0_0_1"/>